<organism evidence="1 2">
    <name type="scientific">Dreissena polymorpha</name>
    <name type="common">Zebra mussel</name>
    <name type="synonym">Mytilus polymorpha</name>
    <dbReference type="NCBI Taxonomy" id="45954"/>
    <lineage>
        <taxon>Eukaryota</taxon>
        <taxon>Metazoa</taxon>
        <taxon>Spiralia</taxon>
        <taxon>Lophotrochozoa</taxon>
        <taxon>Mollusca</taxon>
        <taxon>Bivalvia</taxon>
        <taxon>Autobranchia</taxon>
        <taxon>Heteroconchia</taxon>
        <taxon>Euheterodonta</taxon>
        <taxon>Imparidentia</taxon>
        <taxon>Neoheterodontei</taxon>
        <taxon>Myida</taxon>
        <taxon>Dreissenoidea</taxon>
        <taxon>Dreissenidae</taxon>
        <taxon>Dreissena</taxon>
    </lineage>
</organism>
<comment type="caution">
    <text evidence="1">The sequence shown here is derived from an EMBL/GenBank/DDBJ whole genome shotgun (WGS) entry which is preliminary data.</text>
</comment>
<dbReference type="EMBL" id="JAIWYP010000005">
    <property type="protein sequence ID" value="KAH3826818.1"/>
    <property type="molecule type" value="Genomic_DNA"/>
</dbReference>
<name>A0A9D4K0F9_DREPO</name>
<reference evidence="1" key="2">
    <citation type="submission" date="2020-11" db="EMBL/GenBank/DDBJ databases">
        <authorList>
            <person name="McCartney M.A."/>
            <person name="Auch B."/>
            <person name="Kono T."/>
            <person name="Mallez S."/>
            <person name="Becker A."/>
            <person name="Gohl D.M."/>
            <person name="Silverstein K.A.T."/>
            <person name="Koren S."/>
            <person name="Bechman K.B."/>
            <person name="Herman A."/>
            <person name="Abrahante J.E."/>
            <person name="Garbe J."/>
        </authorList>
    </citation>
    <scope>NUCLEOTIDE SEQUENCE</scope>
    <source>
        <strain evidence="1">Duluth1</strain>
        <tissue evidence="1">Whole animal</tissue>
    </source>
</reference>
<accession>A0A9D4K0F9</accession>
<protein>
    <submittedName>
        <fullName evidence="1">Uncharacterized protein</fullName>
    </submittedName>
</protein>
<reference evidence="1" key="1">
    <citation type="journal article" date="2019" name="bioRxiv">
        <title>The Genome of the Zebra Mussel, Dreissena polymorpha: A Resource for Invasive Species Research.</title>
        <authorList>
            <person name="McCartney M.A."/>
            <person name="Auch B."/>
            <person name="Kono T."/>
            <person name="Mallez S."/>
            <person name="Zhang Y."/>
            <person name="Obille A."/>
            <person name="Becker A."/>
            <person name="Abrahante J.E."/>
            <person name="Garbe J."/>
            <person name="Badalamenti J.P."/>
            <person name="Herman A."/>
            <person name="Mangelson H."/>
            <person name="Liachko I."/>
            <person name="Sullivan S."/>
            <person name="Sone E.D."/>
            <person name="Koren S."/>
            <person name="Silverstein K.A.T."/>
            <person name="Beckman K.B."/>
            <person name="Gohl D.M."/>
        </authorList>
    </citation>
    <scope>NUCLEOTIDE SEQUENCE</scope>
    <source>
        <strain evidence="1">Duluth1</strain>
        <tissue evidence="1">Whole animal</tissue>
    </source>
</reference>
<dbReference type="AlphaFoldDB" id="A0A9D4K0F9"/>
<dbReference type="Proteomes" id="UP000828390">
    <property type="component" value="Unassembled WGS sequence"/>
</dbReference>
<proteinExistence type="predicted"/>
<evidence type="ECO:0000313" key="2">
    <source>
        <dbReference type="Proteomes" id="UP000828390"/>
    </source>
</evidence>
<gene>
    <name evidence="1" type="ORF">DPMN_128730</name>
</gene>
<sequence length="106" mass="12197">MSPLYNILSYLQWGQSIIAYTKHTKYVPTLQYRLVSAVGTEHHLIHQTYQVCPHSTILSRICSVDRASSHTPNIPSMTPLYNIVSYLQWGQSIISYTKHTKYDPTL</sequence>
<evidence type="ECO:0000313" key="1">
    <source>
        <dbReference type="EMBL" id="KAH3826818.1"/>
    </source>
</evidence>
<keyword evidence="2" id="KW-1185">Reference proteome</keyword>